<evidence type="ECO:0000259" key="3">
    <source>
        <dbReference type="Pfam" id="PF08338"/>
    </source>
</evidence>
<feature type="domain" description="NAD-dependent epimerase/dehydratase" evidence="2">
    <location>
        <begin position="4"/>
        <end position="214"/>
    </location>
</feature>
<dbReference type="EMBL" id="VLPL01000010">
    <property type="protein sequence ID" value="TSJ39989.1"/>
    <property type="molecule type" value="Genomic_DNA"/>
</dbReference>
<dbReference type="Proteomes" id="UP000316008">
    <property type="component" value="Unassembled WGS sequence"/>
</dbReference>
<accession>A0A556MJE4</accession>
<proteinExistence type="inferred from homology"/>
<dbReference type="InterPro" id="IPR001509">
    <property type="entry name" value="Epimerase_deHydtase"/>
</dbReference>
<comment type="caution">
    <text evidence="4">The sequence shown here is derived from an EMBL/GenBank/DDBJ whole genome shotgun (WGS) entry which is preliminary data.</text>
</comment>
<dbReference type="InterPro" id="IPR010099">
    <property type="entry name" value="SDR39U1"/>
</dbReference>
<dbReference type="SUPFAM" id="SSF51735">
    <property type="entry name" value="NAD(P)-binding Rossmann-fold domains"/>
    <property type="match status" value="1"/>
</dbReference>
<dbReference type="OrthoDB" id="9801773at2"/>
<evidence type="ECO:0000313" key="4">
    <source>
        <dbReference type="EMBL" id="TSJ39989.1"/>
    </source>
</evidence>
<gene>
    <name evidence="4" type="ORF">FO442_16925</name>
</gene>
<evidence type="ECO:0000313" key="5">
    <source>
        <dbReference type="Proteomes" id="UP000316008"/>
    </source>
</evidence>
<organism evidence="4 5">
    <name type="scientific">Fluviicola chungangensis</name>
    <dbReference type="NCBI Taxonomy" id="2597671"/>
    <lineage>
        <taxon>Bacteria</taxon>
        <taxon>Pseudomonadati</taxon>
        <taxon>Bacteroidota</taxon>
        <taxon>Flavobacteriia</taxon>
        <taxon>Flavobacteriales</taxon>
        <taxon>Crocinitomicaceae</taxon>
        <taxon>Fluviicola</taxon>
    </lineage>
</organism>
<keyword evidence="5" id="KW-1185">Reference proteome</keyword>
<dbReference type="RefSeq" id="WP_144334405.1">
    <property type="nucleotide sequence ID" value="NZ_VLPL01000010.1"/>
</dbReference>
<reference evidence="4 5" key="1">
    <citation type="submission" date="2019-07" db="EMBL/GenBank/DDBJ databases">
        <authorList>
            <person name="Huq M.A."/>
        </authorList>
    </citation>
    <scope>NUCLEOTIDE SEQUENCE [LARGE SCALE GENOMIC DNA]</scope>
    <source>
        <strain evidence="4 5">MAH-3</strain>
    </source>
</reference>
<dbReference type="Pfam" id="PF01370">
    <property type="entry name" value="Epimerase"/>
    <property type="match status" value="1"/>
</dbReference>
<dbReference type="Pfam" id="PF08338">
    <property type="entry name" value="DUF1731"/>
    <property type="match status" value="1"/>
</dbReference>
<dbReference type="PANTHER" id="PTHR11092">
    <property type="entry name" value="SUGAR NUCLEOTIDE EPIMERASE RELATED"/>
    <property type="match status" value="1"/>
</dbReference>
<dbReference type="Gene3D" id="3.40.50.720">
    <property type="entry name" value="NAD(P)-binding Rossmann-like Domain"/>
    <property type="match status" value="1"/>
</dbReference>
<protein>
    <submittedName>
        <fullName evidence="4">TIGR01777 family protein</fullName>
    </submittedName>
</protein>
<dbReference type="AlphaFoldDB" id="A0A556MJE4"/>
<evidence type="ECO:0000259" key="2">
    <source>
        <dbReference type="Pfam" id="PF01370"/>
    </source>
</evidence>
<comment type="similarity">
    <text evidence="1">Belongs to the NAD(P)-dependent epimerase/dehydratase family. SDR39U1 subfamily.</text>
</comment>
<evidence type="ECO:0000256" key="1">
    <source>
        <dbReference type="ARBA" id="ARBA00009353"/>
    </source>
</evidence>
<sequence length="294" mass="32328">MEKIVIAGGSGLIGTGLANHLRKAGHEVWVLSRKPSGLDGFLNWDPKTGSIDPDAITKTTVLINLCGAELAAKRWTKSRIRELYSSRVETTNFLFESFKDSADLKQYVSASGAVAYGFEHPEKIYKESDSFGKDIISDITRKWEKAADQFASVCTVSKIRIAVVLSESGGALQKLANPVKKGFGAVLSSGEQAIPWIYSEDLYRVFEWVIAHKLEGVYHASAGNTTNKELTKLIARTLKKRLLPAVPAFAVRLLFGKMALMLLHGNQVSNEKIHSEGFSFLHGNLNSTIQRIFG</sequence>
<feature type="domain" description="DUF1731" evidence="3">
    <location>
        <begin position="246"/>
        <end position="291"/>
    </location>
</feature>
<dbReference type="InterPro" id="IPR036291">
    <property type="entry name" value="NAD(P)-bd_dom_sf"/>
</dbReference>
<dbReference type="PANTHER" id="PTHR11092:SF0">
    <property type="entry name" value="EPIMERASE FAMILY PROTEIN SDR39U1"/>
    <property type="match status" value="1"/>
</dbReference>
<dbReference type="InterPro" id="IPR013549">
    <property type="entry name" value="DUF1731"/>
</dbReference>
<name>A0A556MJE4_9FLAO</name>
<dbReference type="NCBIfam" id="TIGR01777">
    <property type="entry name" value="yfcH"/>
    <property type="match status" value="1"/>
</dbReference>